<sequence length="117" mass="14090">MLPIERLETFCDIENMLIKRFLLYLFLAVIRTPKSFFYCIEITEIYFYVLRAHTRTIILSIWMPQGLYIFCTIKIRLTFRSYSTATSVSGILILQSFRIKYIEHRRRSFKINTNVES</sequence>
<reference evidence="1" key="1">
    <citation type="journal article" date="2013" name="BMC Genomics">
        <title>Unscrambling butterfly oogenesis.</title>
        <authorList>
            <person name="Carter J.M."/>
            <person name="Baker S.C."/>
            <person name="Pink R."/>
            <person name="Carter D.R."/>
            <person name="Collins A."/>
            <person name="Tomlin J."/>
            <person name="Gibbs M."/>
            <person name="Breuker C.J."/>
        </authorList>
    </citation>
    <scope>NUCLEOTIDE SEQUENCE</scope>
    <source>
        <tissue evidence="1">Ovary</tissue>
    </source>
</reference>
<dbReference type="AlphaFoldDB" id="S4NTE0"/>
<accession>S4NTE0</accession>
<reference evidence="1" key="2">
    <citation type="submission" date="2013-05" db="EMBL/GenBank/DDBJ databases">
        <authorList>
            <person name="Carter J.-M."/>
            <person name="Baker S.C."/>
            <person name="Pink R."/>
            <person name="Carter D.R.F."/>
            <person name="Collins A."/>
            <person name="Tomlin J."/>
            <person name="Gibbs M."/>
            <person name="Breuker C.J."/>
        </authorList>
    </citation>
    <scope>NUCLEOTIDE SEQUENCE</scope>
    <source>
        <tissue evidence="1">Ovary</tissue>
    </source>
</reference>
<protein>
    <submittedName>
        <fullName evidence="1">Uncharacterized protein</fullName>
    </submittedName>
</protein>
<name>S4NTE0_9NEOP</name>
<organism evidence="1">
    <name type="scientific">Pararge aegeria</name>
    <name type="common">speckled wood butterfly</name>
    <dbReference type="NCBI Taxonomy" id="116150"/>
    <lineage>
        <taxon>Eukaryota</taxon>
        <taxon>Metazoa</taxon>
        <taxon>Ecdysozoa</taxon>
        <taxon>Arthropoda</taxon>
        <taxon>Hexapoda</taxon>
        <taxon>Insecta</taxon>
        <taxon>Pterygota</taxon>
        <taxon>Neoptera</taxon>
        <taxon>Endopterygota</taxon>
        <taxon>Lepidoptera</taxon>
        <taxon>Glossata</taxon>
        <taxon>Ditrysia</taxon>
        <taxon>Papilionoidea</taxon>
        <taxon>Nymphalidae</taxon>
        <taxon>Satyrinae</taxon>
        <taxon>Satyrini</taxon>
        <taxon>Parargina</taxon>
        <taxon>Pararge</taxon>
    </lineage>
</organism>
<proteinExistence type="predicted"/>
<dbReference type="EMBL" id="GAIX01012236">
    <property type="protein sequence ID" value="JAA80324.1"/>
    <property type="molecule type" value="Transcribed_RNA"/>
</dbReference>
<evidence type="ECO:0000313" key="1">
    <source>
        <dbReference type="EMBL" id="JAA80324.1"/>
    </source>
</evidence>